<accession>A0A397GL03</accession>
<dbReference type="GO" id="GO:0010008">
    <property type="term" value="C:endosome membrane"/>
    <property type="evidence" value="ECO:0007669"/>
    <property type="project" value="UniProtKB-SubCell"/>
</dbReference>
<keyword evidence="6" id="KW-0479">Metal-binding</keyword>
<dbReference type="Gene3D" id="1.20.5.1940">
    <property type="match status" value="1"/>
</dbReference>
<dbReference type="AlphaFoldDB" id="A0A397GL03"/>
<feature type="compositionally biased region" description="Low complexity" evidence="14">
    <location>
        <begin position="647"/>
        <end position="660"/>
    </location>
</feature>
<feature type="region of interest" description="Disordered" evidence="14">
    <location>
        <begin position="336"/>
        <end position="355"/>
    </location>
</feature>
<dbReference type="Pfam" id="PF02809">
    <property type="entry name" value="UIM"/>
    <property type="match status" value="2"/>
</dbReference>
<dbReference type="PROSITE" id="PS50179">
    <property type="entry name" value="VHS"/>
    <property type="match status" value="1"/>
</dbReference>
<protein>
    <recommendedName>
        <fullName evidence="5 12">Vacuolar protein sorting-associated protein 27</fullName>
    </recommendedName>
</protein>
<evidence type="ECO:0000313" key="17">
    <source>
        <dbReference type="EMBL" id="RHZ50919.1"/>
    </source>
</evidence>
<evidence type="ECO:0000256" key="5">
    <source>
        <dbReference type="ARBA" id="ARBA00017753"/>
    </source>
</evidence>
<organism evidence="17 18">
    <name type="scientific">Aspergillus thermomutatus</name>
    <name type="common">Neosartorya pseudofischeri</name>
    <dbReference type="NCBI Taxonomy" id="41047"/>
    <lineage>
        <taxon>Eukaryota</taxon>
        <taxon>Fungi</taxon>
        <taxon>Dikarya</taxon>
        <taxon>Ascomycota</taxon>
        <taxon>Pezizomycotina</taxon>
        <taxon>Eurotiomycetes</taxon>
        <taxon>Eurotiomycetidae</taxon>
        <taxon>Eurotiales</taxon>
        <taxon>Aspergillaceae</taxon>
        <taxon>Aspergillus</taxon>
        <taxon>Aspergillus subgen. Fumigati</taxon>
    </lineage>
</organism>
<dbReference type="InterPro" id="IPR017455">
    <property type="entry name" value="Znf_FYVE-rel"/>
</dbReference>
<dbReference type="SMART" id="SM00064">
    <property type="entry name" value="FYVE"/>
    <property type="match status" value="1"/>
</dbReference>
<evidence type="ECO:0000256" key="13">
    <source>
        <dbReference type="PROSITE-ProRule" id="PRU00091"/>
    </source>
</evidence>
<evidence type="ECO:0000256" key="2">
    <source>
        <dbReference type="ARBA" id="ARBA00004125"/>
    </source>
</evidence>
<evidence type="ECO:0000256" key="10">
    <source>
        <dbReference type="ARBA" id="ARBA00022833"/>
    </source>
</evidence>
<dbReference type="SMART" id="SM00726">
    <property type="entry name" value="UIM"/>
    <property type="match status" value="2"/>
</dbReference>
<dbReference type="Gene3D" id="3.30.40.10">
    <property type="entry name" value="Zinc/RING finger domain, C3HC4 (zinc finger)"/>
    <property type="match status" value="1"/>
</dbReference>
<feature type="domain" description="FYVE-type" evidence="15">
    <location>
        <begin position="165"/>
        <end position="225"/>
    </location>
</feature>
<dbReference type="SMART" id="SM00288">
    <property type="entry name" value="VHS"/>
    <property type="match status" value="1"/>
</dbReference>
<feature type="region of interest" description="Disordered" evidence="14">
    <location>
        <begin position="275"/>
        <end position="308"/>
    </location>
</feature>
<dbReference type="GO" id="GO:0008270">
    <property type="term" value="F:zinc ion binding"/>
    <property type="evidence" value="ECO:0007669"/>
    <property type="project" value="UniProtKB-KW"/>
</dbReference>
<keyword evidence="11 12" id="KW-0472">Membrane</keyword>
<comment type="function">
    <text evidence="1 12">Component of the ESCRT-0 complex which is the sorting receptor for ubiquitinated cargo proteins at the multivesicular body (MVB) and recruits ESCRT-I to the MVB outer membrane.</text>
</comment>
<dbReference type="InterPro" id="IPR013083">
    <property type="entry name" value="Znf_RING/FYVE/PHD"/>
</dbReference>
<feature type="compositionally biased region" description="Polar residues" evidence="14">
    <location>
        <begin position="523"/>
        <end position="533"/>
    </location>
</feature>
<dbReference type="GO" id="GO:0033565">
    <property type="term" value="C:ESCRT-0 complex"/>
    <property type="evidence" value="ECO:0007669"/>
    <property type="project" value="TreeGrafter"/>
</dbReference>
<keyword evidence="18" id="KW-1185">Reference proteome</keyword>
<proteinExistence type="inferred from homology"/>
<dbReference type="PROSITE" id="PS50330">
    <property type="entry name" value="UIM"/>
    <property type="match status" value="2"/>
</dbReference>
<dbReference type="PANTHER" id="PTHR47794">
    <property type="entry name" value="VACUOLAR PROTEIN SORTING-ASSOCIATED PROTEIN 27"/>
    <property type="match status" value="1"/>
</dbReference>
<comment type="subunit">
    <text evidence="4 12">Component of the ESCRT-0 complex composed of HSE1 and VPS27.</text>
</comment>
<dbReference type="InterPro" id="IPR011011">
    <property type="entry name" value="Znf_FYVE_PHD"/>
</dbReference>
<evidence type="ECO:0000256" key="14">
    <source>
        <dbReference type="SAM" id="MobiDB-lite"/>
    </source>
</evidence>
<dbReference type="GO" id="GO:0006623">
    <property type="term" value="P:protein targeting to vacuole"/>
    <property type="evidence" value="ECO:0007669"/>
    <property type="project" value="TreeGrafter"/>
</dbReference>
<dbReference type="PROSITE" id="PS50178">
    <property type="entry name" value="ZF_FYVE"/>
    <property type="match status" value="1"/>
</dbReference>
<keyword evidence="10" id="KW-0862">Zinc</keyword>
<dbReference type="GeneID" id="38128352"/>
<dbReference type="Gene3D" id="1.25.40.90">
    <property type="match status" value="1"/>
</dbReference>
<evidence type="ECO:0000256" key="12">
    <source>
        <dbReference type="PIRNR" id="PIRNR036956"/>
    </source>
</evidence>
<evidence type="ECO:0000259" key="15">
    <source>
        <dbReference type="PROSITE" id="PS50178"/>
    </source>
</evidence>
<dbReference type="GO" id="GO:0032266">
    <property type="term" value="F:phosphatidylinositol-3-phosphate binding"/>
    <property type="evidence" value="ECO:0007669"/>
    <property type="project" value="TreeGrafter"/>
</dbReference>
<dbReference type="GO" id="GO:0043130">
    <property type="term" value="F:ubiquitin binding"/>
    <property type="evidence" value="ECO:0007669"/>
    <property type="project" value="InterPro"/>
</dbReference>
<comment type="caution">
    <text evidence="17">The sequence shown here is derived from an EMBL/GenBank/DDBJ whole genome shotgun (WGS) entry which is preliminary data.</text>
</comment>
<evidence type="ECO:0000256" key="6">
    <source>
        <dbReference type="ARBA" id="ARBA00022723"/>
    </source>
</evidence>
<dbReference type="FunFam" id="1.20.5.1940:FF:000001">
    <property type="entry name" value="Vacuolar protein sorting-associated protein 27"/>
    <property type="match status" value="1"/>
</dbReference>
<comment type="subcellular location">
    <subcellularLocation>
        <location evidence="2 12">Endosome membrane</location>
        <topology evidence="2 12">Peripheral membrane protein</topology>
        <orientation evidence="2 12">Cytoplasmic side</orientation>
    </subcellularLocation>
</comment>
<dbReference type="FunFam" id="1.25.40.90:FF:000031">
    <property type="entry name" value="Vacuolar protein sorting-associated protein 27"/>
    <property type="match status" value="1"/>
</dbReference>
<dbReference type="CDD" id="cd15735">
    <property type="entry name" value="FYVE_spVPS27p_like"/>
    <property type="match status" value="1"/>
</dbReference>
<feature type="compositionally biased region" description="Polar residues" evidence="14">
    <location>
        <begin position="278"/>
        <end position="289"/>
    </location>
</feature>
<feature type="region of interest" description="Disordered" evidence="14">
    <location>
        <begin position="494"/>
        <end position="689"/>
    </location>
</feature>
<dbReference type="VEuPathDB" id="FungiDB:CDV56_106378"/>
<feature type="compositionally biased region" description="Polar residues" evidence="14">
    <location>
        <begin position="625"/>
        <end position="638"/>
    </location>
</feature>
<dbReference type="EMBL" id="NKHU02000154">
    <property type="protein sequence ID" value="RHZ50919.1"/>
    <property type="molecule type" value="Genomic_DNA"/>
</dbReference>
<dbReference type="Gene3D" id="6.10.140.100">
    <property type="match status" value="1"/>
</dbReference>
<dbReference type="FunFam" id="3.30.40.10:FF:000161">
    <property type="entry name" value="Vacuolar protein sorting-associated protein 27"/>
    <property type="match status" value="1"/>
</dbReference>
<feature type="compositionally biased region" description="Pro residues" evidence="14">
    <location>
        <begin position="545"/>
        <end position="559"/>
    </location>
</feature>
<keyword evidence="9 13" id="KW-0863">Zinc-finger</keyword>
<gene>
    <name evidence="17" type="primary">VPS27</name>
    <name evidence="17" type="ORF">CDV56_106378</name>
</gene>
<feature type="domain" description="VHS" evidence="16">
    <location>
        <begin position="24"/>
        <end position="147"/>
    </location>
</feature>
<feature type="compositionally biased region" description="Low complexity" evidence="14">
    <location>
        <begin position="336"/>
        <end position="351"/>
    </location>
</feature>
<comment type="similarity">
    <text evidence="3 12">Belongs to the VPS27 family.</text>
</comment>
<dbReference type="InterPro" id="IPR008942">
    <property type="entry name" value="ENTH_VHS"/>
</dbReference>
<evidence type="ECO:0000256" key="3">
    <source>
        <dbReference type="ARBA" id="ARBA00008597"/>
    </source>
</evidence>
<dbReference type="STRING" id="41047.A0A397GL03"/>
<evidence type="ECO:0000259" key="16">
    <source>
        <dbReference type="PROSITE" id="PS50179"/>
    </source>
</evidence>
<evidence type="ECO:0000256" key="9">
    <source>
        <dbReference type="ARBA" id="ARBA00022771"/>
    </source>
</evidence>
<name>A0A397GL03_ASPTH</name>
<dbReference type="CDD" id="cd16979">
    <property type="entry name" value="VHS_Vps27"/>
    <property type="match status" value="1"/>
</dbReference>
<reference evidence="17" key="1">
    <citation type="submission" date="2018-08" db="EMBL/GenBank/DDBJ databases">
        <title>Draft genome sequence of azole-resistant Aspergillus thermomutatus (Neosartorya pseudofischeri) strain HMR AF 39, isolated from a human nasal aspirate.</title>
        <authorList>
            <person name="Parent-Michaud M."/>
            <person name="Dufresne P.J."/>
            <person name="Fournier E."/>
            <person name="Martineau C."/>
            <person name="Moreira S."/>
            <person name="Perkins V."/>
            <person name="De Repentigny L."/>
            <person name="Dufresne S.F."/>
        </authorList>
    </citation>
    <scope>NUCLEOTIDE SEQUENCE [LARGE SCALE GENOMIC DNA]</scope>
    <source>
        <strain evidence="17">HMR AF 39</strain>
    </source>
</reference>
<keyword evidence="7" id="KW-0677">Repeat</keyword>
<evidence type="ECO:0000256" key="4">
    <source>
        <dbReference type="ARBA" id="ARBA00011446"/>
    </source>
</evidence>
<dbReference type="Pfam" id="PF00790">
    <property type="entry name" value="VHS"/>
    <property type="match status" value="1"/>
</dbReference>
<evidence type="ECO:0000256" key="7">
    <source>
        <dbReference type="ARBA" id="ARBA00022737"/>
    </source>
</evidence>
<evidence type="ECO:0000256" key="11">
    <source>
        <dbReference type="ARBA" id="ARBA00023136"/>
    </source>
</evidence>
<dbReference type="InterPro" id="IPR003903">
    <property type="entry name" value="UIM_dom"/>
</dbReference>
<dbReference type="OrthoDB" id="957735at2759"/>
<keyword evidence="8 12" id="KW-0967">Endosome</keyword>
<dbReference type="RefSeq" id="XP_026612877.1">
    <property type="nucleotide sequence ID" value="XM_026759997.1"/>
</dbReference>
<dbReference type="InterPro" id="IPR049425">
    <property type="entry name" value="Vps27_GAT-like"/>
</dbReference>
<dbReference type="GO" id="GO:0043328">
    <property type="term" value="P:protein transport to vacuole involved in ubiquitin-dependent protein catabolic process via the multivesicular body sorting pathway"/>
    <property type="evidence" value="ECO:0007669"/>
    <property type="project" value="TreeGrafter"/>
</dbReference>
<dbReference type="InterPro" id="IPR000306">
    <property type="entry name" value="Znf_FYVE"/>
</dbReference>
<evidence type="ECO:0000256" key="1">
    <source>
        <dbReference type="ARBA" id="ARBA00003067"/>
    </source>
</evidence>
<dbReference type="Pfam" id="PF01363">
    <property type="entry name" value="FYVE"/>
    <property type="match status" value="1"/>
</dbReference>
<dbReference type="SUPFAM" id="SSF48464">
    <property type="entry name" value="ENTH/VHS domain"/>
    <property type="match status" value="1"/>
</dbReference>
<evidence type="ECO:0000313" key="18">
    <source>
        <dbReference type="Proteomes" id="UP000215305"/>
    </source>
</evidence>
<dbReference type="Pfam" id="PF21356">
    <property type="entry name" value="Vps27_GAT-like"/>
    <property type="match status" value="1"/>
</dbReference>
<dbReference type="InterPro" id="IPR002014">
    <property type="entry name" value="VHS_dom"/>
</dbReference>
<dbReference type="SUPFAM" id="SSF57903">
    <property type="entry name" value="FYVE/PHD zinc finger"/>
    <property type="match status" value="1"/>
</dbReference>
<dbReference type="CDD" id="cd21385">
    <property type="entry name" value="GAT_Vps27"/>
    <property type="match status" value="1"/>
</dbReference>
<sequence>MAGWFSSTSPLDEQIERATSSSLEDIALNLEISDLIRSKSVQPKEAMRSLKRRLENRNPNVQIATLKLTDTCVKNGGTHFLAEIASREFMDNLVSLLTAEGAPLNTDVKEKMLELIQDWAMAAQGRMDLNYLGETYRKLQSEGFRFPPKNEISGSMLESSAPPEWIDSDVCMRCRTPFSFMNRKHHCRNCGNVFDAQCSSKTLPLPHLGILQPVRVDDGCYAKLTSKSFAPSLSDRSVFKNNSITKSNAMEPRGARAEGGFDDDLRRALQLSLEEAQNKGSSGYVPQTRINDEPAKTTTQANYEEEEDADLKAAIEASLRDMEEHKKKHAAALKSNAAATDFSAHDTTTTTPLPKNPYELSPVEVENIHLFAALVDRLQHQPPGTILREPQIQELYESIGALRPKLARSYGETMSKHDTLLDLHAKLSTVVRYYDRMLEERLSSTYSQHSLGYGTAPGGSPYPNMYPSMPSHTADSKTGAENFYYGNLVADRAQPVGNTYGYPQSSREIREPAAAPRGPISSGMYNQPSQAVPQNPPWNGNVPPVASPQPSAPSTPFPSNPSGYPGPSAPTQYYASAPHPEQDPNAYSSPRPGETEVPYQPSPIMRRDSYYHSSGAPVAARASAPEQSPPTDQGQSPGYMQYGDSHPIQPTGQPTPQHQPTAPPAQPYYFQQQPPQGPPLPTHSQTAAAPYGTYLGGDVSPIENTYKTKTYLRFQKLLLEELPSRNQDGEQLITFKKHADYELPSRVLLATHAVIAEILHASGQGEQIDELLREWDEIRCLTLDGSMDLQSLLSLDHRQMKETSYPMNESQDEDGMEQRHGVELRAVRLRDFI</sequence>
<dbReference type="Proteomes" id="UP000215305">
    <property type="component" value="Unassembled WGS sequence"/>
</dbReference>
<dbReference type="PIRSF" id="PIRSF036956">
    <property type="entry name" value="Hrs_Vps27"/>
    <property type="match status" value="1"/>
</dbReference>
<evidence type="ECO:0000256" key="8">
    <source>
        <dbReference type="ARBA" id="ARBA00022753"/>
    </source>
</evidence>
<dbReference type="InterPro" id="IPR017073">
    <property type="entry name" value="HGS/VPS27"/>
</dbReference>
<dbReference type="PANTHER" id="PTHR47794:SF1">
    <property type="entry name" value="VACUOLAR PROTEIN SORTING-ASSOCIATED PROTEIN 27"/>
    <property type="match status" value="1"/>
</dbReference>